<evidence type="ECO:0000313" key="3">
    <source>
        <dbReference type="RefSeq" id="XP_020651030.2"/>
    </source>
</evidence>
<keyword evidence="2" id="KW-1185">Reference proteome</keyword>
<dbReference type="RefSeq" id="XP_020651030.2">
    <property type="nucleotide sequence ID" value="XM_020795371.2"/>
</dbReference>
<sequence length="586" mass="65771">MSVNVWNIKELFSIPTKMGPSKSSSWTSAPGDYSSMSDSQFLFGSQFCPENSQSTSAPTEFSIQQRQEKSSQQNSQDNEPSIFAKYQSKPQLFGGDGKDKGSLNFPPGRFKGVLEQFEENKKKIKEKHDNEVLNTFILNTKESLQRLQSSFDKSEESLKSILDDLGNFSKTMQETSQSHYGLVLNALKERHEMEQTLFGMEKRMQDKDTEISDLKSDLQLLKVSLEQLTVQQNEQYVKLCELLGHVQIPSLLAELQAFISTPRALCHVKDNSSQTSPDMLSTQFPYNPQDNVLSTPPGIKVFSTVPDSEGKEHVDIQQKEASCLLARGQDADNTLSACGFGAAITTASQQGYWLLTQELCQDTPVRKVIKRNNRLKGINIVRPSQLHKSDSAFMQNKASEQKNENLATDKKMQSKGRSISVKGGKPKISSQRKKIYSSKKGGNCLKSAYASRKQNITRKGFSKSEKPQHHYRDTGEPNLGTSVVSEKRMRWARDGKAEKGKLALQSQESKQYVANLQEMSGIKRGENLPITKNSCFWARSSPEGSASPNQMRWLSLFDNHSPACKTPLQHKTTAYCPLFFDSEYSD</sequence>
<dbReference type="InterPro" id="IPR031529">
    <property type="entry name" value="IHO1"/>
</dbReference>
<name>A0A6J0TVK3_9SAUR</name>
<dbReference type="PANTHER" id="PTHR35662">
    <property type="entry name" value="INTERACTOR OF HORMAD1 PROTEIN 1"/>
    <property type="match status" value="1"/>
</dbReference>
<reference evidence="3" key="2">
    <citation type="submission" date="2025-08" db="UniProtKB">
        <authorList>
            <consortium name="RefSeq"/>
        </authorList>
    </citation>
    <scope>IDENTIFICATION</scope>
</reference>
<gene>
    <name evidence="3" type="primary">IHO1</name>
</gene>
<dbReference type="GeneID" id="110079909"/>
<feature type="region of interest" description="Disordered" evidence="1">
    <location>
        <begin position="44"/>
        <end position="79"/>
    </location>
</feature>
<proteinExistence type="predicted"/>
<dbReference type="Proteomes" id="UP001652642">
    <property type="component" value="Chromosome 2"/>
</dbReference>
<dbReference type="Pfam" id="PF15771">
    <property type="entry name" value="IHO1"/>
    <property type="match status" value="1"/>
</dbReference>
<feature type="compositionally biased region" description="Basic and acidic residues" evidence="1">
    <location>
        <begin position="462"/>
        <end position="475"/>
    </location>
</feature>
<organism evidence="2 3">
    <name type="scientific">Pogona vitticeps</name>
    <name type="common">central bearded dragon</name>
    <dbReference type="NCBI Taxonomy" id="103695"/>
    <lineage>
        <taxon>Eukaryota</taxon>
        <taxon>Metazoa</taxon>
        <taxon>Chordata</taxon>
        <taxon>Craniata</taxon>
        <taxon>Vertebrata</taxon>
        <taxon>Euteleostomi</taxon>
        <taxon>Lepidosauria</taxon>
        <taxon>Squamata</taxon>
        <taxon>Bifurcata</taxon>
        <taxon>Unidentata</taxon>
        <taxon>Episquamata</taxon>
        <taxon>Toxicofera</taxon>
        <taxon>Iguania</taxon>
        <taxon>Acrodonta</taxon>
        <taxon>Agamidae</taxon>
        <taxon>Amphibolurinae</taxon>
        <taxon>Pogona</taxon>
    </lineage>
</organism>
<evidence type="ECO:0000313" key="2">
    <source>
        <dbReference type="Proteomes" id="UP001652642"/>
    </source>
</evidence>
<dbReference type="PANTHER" id="PTHR35662:SF1">
    <property type="entry name" value="INTERACTOR OF HORMAD1 PROTEIN 1"/>
    <property type="match status" value="1"/>
</dbReference>
<evidence type="ECO:0000256" key="1">
    <source>
        <dbReference type="SAM" id="MobiDB-lite"/>
    </source>
</evidence>
<protein>
    <submittedName>
        <fullName evidence="3">Interactor of HORMAD1 protein 1</fullName>
    </submittedName>
</protein>
<feature type="region of interest" description="Disordered" evidence="1">
    <location>
        <begin position="456"/>
        <end position="480"/>
    </location>
</feature>
<dbReference type="OrthoDB" id="10066605at2759"/>
<reference evidence="2" key="1">
    <citation type="submission" date="2025-05" db="UniProtKB">
        <authorList>
            <consortium name="RefSeq"/>
        </authorList>
    </citation>
    <scope>NUCLEOTIDE SEQUENCE [LARGE SCALE GENOMIC DNA]</scope>
</reference>
<accession>A0A6J0TVK3</accession>